<proteinExistence type="inferred from homology"/>
<evidence type="ECO:0000256" key="7">
    <source>
        <dbReference type="SAM" id="MobiDB-lite"/>
    </source>
</evidence>
<keyword evidence="9" id="KW-1185">Reference proteome</keyword>
<keyword evidence="3 8" id="KW-0132">Cell division</keyword>
<sequence length="170" mass="18347">MQITVEREITMRLVVSPERGVDVPTRLRYRSEDPYAVHVTFHTNSPVPVDWTFARELLMEGVVRATGRGDVRVRPADVDGRPVISLELTSPDGDALLQAPAEPLSAWLEHTLRAVPAGAEMERLGLEEGLTALLAEGDTGRNAERNADGNAERNGGPGGDQGIEDSLAEG</sequence>
<gene>
    <name evidence="8" type="ORF">FNQ90_24135</name>
</gene>
<evidence type="ECO:0000256" key="3">
    <source>
        <dbReference type="ARBA" id="ARBA00022618"/>
    </source>
</evidence>
<evidence type="ECO:0000256" key="1">
    <source>
        <dbReference type="ARBA" id="ARBA00004431"/>
    </source>
</evidence>
<evidence type="ECO:0000313" key="8">
    <source>
        <dbReference type="EMBL" id="MBB0247131.1"/>
    </source>
</evidence>
<comment type="caution">
    <text evidence="8">The sequence shown here is derived from an EMBL/GenBank/DDBJ whole genome shotgun (WGS) entry which is preliminary data.</text>
</comment>
<accession>A0A7W3THW3</accession>
<evidence type="ECO:0000256" key="2">
    <source>
        <dbReference type="ARBA" id="ARBA00009323"/>
    </source>
</evidence>
<dbReference type="GO" id="GO:0030428">
    <property type="term" value="C:cell septum"/>
    <property type="evidence" value="ECO:0007669"/>
    <property type="project" value="UniProtKB-SubCell"/>
</dbReference>
<feature type="region of interest" description="Disordered" evidence="7">
    <location>
        <begin position="136"/>
        <end position="170"/>
    </location>
</feature>
<evidence type="ECO:0000256" key="4">
    <source>
        <dbReference type="ARBA" id="ARBA00022969"/>
    </source>
</evidence>
<organism evidence="8 9">
    <name type="scientific">Streptomyces alkaliphilus</name>
    <dbReference type="NCBI Taxonomy" id="1472722"/>
    <lineage>
        <taxon>Bacteria</taxon>
        <taxon>Bacillati</taxon>
        <taxon>Actinomycetota</taxon>
        <taxon>Actinomycetes</taxon>
        <taxon>Kitasatosporales</taxon>
        <taxon>Streptomycetaceae</taxon>
        <taxon>Streptomyces</taxon>
    </lineage>
</organism>
<evidence type="ECO:0000256" key="6">
    <source>
        <dbReference type="ARBA" id="ARBA00023306"/>
    </source>
</evidence>
<dbReference type="InterPro" id="IPR006776">
    <property type="entry name" value="SsgB"/>
</dbReference>
<evidence type="ECO:0000256" key="5">
    <source>
        <dbReference type="ARBA" id="ARBA00023210"/>
    </source>
</evidence>
<dbReference type="Gene3D" id="2.30.31.20">
    <property type="entry name" value="Sporulation-specific cell division protein SsgB"/>
    <property type="match status" value="1"/>
</dbReference>
<dbReference type="EMBL" id="VKHT01001397">
    <property type="protein sequence ID" value="MBB0247131.1"/>
    <property type="molecule type" value="Genomic_DNA"/>
</dbReference>
<dbReference type="GO" id="GO:0030435">
    <property type="term" value="P:sporulation resulting in formation of a cellular spore"/>
    <property type="evidence" value="ECO:0007669"/>
    <property type="project" value="UniProtKB-KW"/>
</dbReference>
<keyword evidence="5" id="KW-0717">Septation</keyword>
<comment type="subcellular location">
    <subcellularLocation>
        <location evidence="1">Cell septum</location>
    </subcellularLocation>
</comment>
<dbReference type="Pfam" id="PF04686">
    <property type="entry name" value="SsgA"/>
    <property type="match status" value="1"/>
</dbReference>
<dbReference type="GO" id="GO:0000917">
    <property type="term" value="P:division septum assembly"/>
    <property type="evidence" value="ECO:0007669"/>
    <property type="project" value="UniProtKB-KW"/>
</dbReference>
<feature type="compositionally biased region" description="Basic and acidic residues" evidence="7">
    <location>
        <begin position="138"/>
        <end position="151"/>
    </location>
</feature>
<dbReference type="InterPro" id="IPR038658">
    <property type="entry name" value="SsgB_sf"/>
</dbReference>
<keyword evidence="6" id="KW-0131">Cell cycle</keyword>
<reference evidence="9" key="1">
    <citation type="submission" date="2019-10" db="EMBL/GenBank/DDBJ databases">
        <title>Streptomyces sp. nov., a novel actinobacterium isolated from alkaline environment.</title>
        <authorList>
            <person name="Golinska P."/>
        </authorList>
    </citation>
    <scope>NUCLEOTIDE SEQUENCE [LARGE SCALE GENOMIC DNA]</scope>
    <source>
        <strain evidence="9">DSM 42118</strain>
    </source>
</reference>
<keyword evidence="4" id="KW-0749">Sporulation</keyword>
<comment type="similarity">
    <text evidence="2">Belongs to the SsgA family.</text>
</comment>
<dbReference type="RefSeq" id="WP_182608367.1">
    <property type="nucleotide sequence ID" value="NZ_VKHT01001397.1"/>
</dbReference>
<dbReference type="AlphaFoldDB" id="A0A7W3THW3"/>
<dbReference type="Proteomes" id="UP000538929">
    <property type="component" value="Unassembled WGS sequence"/>
</dbReference>
<evidence type="ECO:0000313" key="9">
    <source>
        <dbReference type="Proteomes" id="UP000538929"/>
    </source>
</evidence>
<name>A0A7W3THW3_9ACTN</name>
<protein>
    <submittedName>
        <fullName evidence="8">SsgA family sporulation/cell division regulator</fullName>
    </submittedName>
</protein>